<evidence type="ECO:0000256" key="17">
    <source>
        <dbReference type="ARBA" id="ARBA00048679"/>
    </source>
</evidence>
<accession>A0A0R3TR14</accession>
<evidence type="ECO:0000256" key="21">
    <source>
        <dbReference type="SAM" id="MobiDB-lite"/>
    </source>
</evidence>
<dbReference type="InterPro" id="IPR000687">
    <property type="entry name" value="RIO_kinase"/>
</dbReference>
<evidence type="ECO:0000256" key="7">
    <source>
        <dbReference type="ARBA" id="ARBA00022517"/>
    </source>
</evidence>
<dbReference type="InterPro" id="IPR018934">
    <property type="entry name" value="RIO_dom"/>
</dbReference>
<evidence type="ECO:0000256" key="20">
    <source>
        <dbReference type="PIRSR" id="PIRSR038147-3"/>
    </source>
</evidence>
<feature type="active site" description="4-aspartylphosphate intermediate" evidence="18">
    <location>
        <position position="267"/>
    </location>
</feature>
<dbReference type="PROSITE" id="PS01245">
    <property type="entry name" value="RIO1"/>
    <property type="match status" value="1"/>
</dbReference>
<dbReference type="GO" id="GO:0005524">
    <property type="term" value="F:ATP binding"/>
    <property type="evidence" value="ECO:0007669"/>
    <property type="project" value="UniProtKB-KW"/>
</dbReference>
<feature type="compositionally biased region" description="Basic residues" evidence="21">
    <location>
        <begin position="471"/>
        <end position="486"/>
    </location>
</feature>
<feature type="binding site" evidence="20">
    <location>
        <position position="255"/>
    </location>
    <ligand>
        <name>Mg(2+)</name>
        <dbReference type="ChEBI" id="CHEBI:18420"/>
    </ligand>
</feature>
<keyword evidence="6" id="KW-0963">Cytoplasm</keyword>
<feature type="active site" description="Proton acceptor" evidence="18">
    <location>
        <position position="250"/>
    </location>
</feature>
<dbReference type="STRING" id="102285.A0A0R3TR14"/>
<dbReference type="Pfam" id="PF01163">
    <property type="entry name" value="RIO1"/>
    <property type="match status" value="1"/>
</dbReference>
<comment type="subcellular location">
    <subcellularLocation>
        <location evidence="2">Cytoplasm</location>
    </subcellularLocation>
</comment>
<dbReference type="PIRSF" id="PIRSF038147">
    <property type="entry name" value="Ser/Thr_PK_RIO1"/>
    <property type="match status" value="1"/>
</dbReference>
<dbReference type="OrthoDB" id="205248at2759"/>
<comment type="catalytic activity">
    <reaction evidence="17">
        <text>L-seryl-[protein] + ATP = O-phospho-L-seryl-[protein] + ADP + H(+)</text>
        <dbReference type="Rhea" id="RHEA:17989"/>
        <dbReference type="Rhea" id="RHEA-COMP:9863"/>
        <dbReference type="Rhea" id="RHEA-COMP:11604"/>
        <dbReference type="ChEBI" id="CHEBI:15378"/>
        <dbReference type="ChEBI" id="CHEBI:29999"/>
        <dbReference type="ChEBI" id="CHEBI:30616"/>
        <dbReference type="ChEBI" id="CHEBI:83421"/>
        <dbReference type="ChEBI" id="CHEBI:456216"/>
        <dbReference type="EC" id="2.7.11.1"/>
    </reaction>
</comment>
<dbReference type="AlphaFoldDB" id="A0A0R3TR14"/>
<evidence type="ECO:0000256" key="18">
    <source>
        <dbReference type="PIRSR" id="PIRSR038147-1"/>
    </source>
</evidence>
<dbReference type="GO" id="GO:0004674">
    <property type="term" value="F:protein serine/threonine kinase activity"/>
    <property type="evidence" value="ECO:0007669"/>
    <property type="project" value="UniProtKB-KW"/>
</dbReference>
<evidence type="ECO:0000256" key="6">
    <source>
        <dbReference type="ARBA" id="ARBA00022490"/>
    </source>
</evidence>
<keyword evidence="8" id="KW-0723">Serine/threonine-protein kinase</keyword>
<keyword evidence="24" id="KW-1185">Reference proteome</keyword>
<evidence type="ECO:0000256" key="2">
    <source>
        <dbReference type="ARBA" id="ARBA00004496"/>
    </source>
</evidence>
<dbReference type="EMBL" id="UZAE01012836">
    <property type="protein sequence ID" value="VDO06933.1"/>
    <property type="molecule type" value="Genomic_DNA"/>
</dbReference>
<keyword evidence="9" id="KW-0808">Transferase</keyword>
<evidence type="ECO:0000256" key="1">
    <source>
        <dbReference type="ARBA" id="ARBA00001946"/>
    </source>
</evidence>
<dbReference type="Gene3D" id="3.30.200.20">
    <property type="entry name" value="Phosphorylase Kinase, domain 1"/>
    <property type="match status" value="1"/>
</dbReference>
<dbReference type="WBParaSite" id="HNAJ_0001000301-mRNA-1">
    <property type="protein sequence ID" value="HNAJ_0001000301-mRNA-1"/>
    <property type="gene ID" value="HNAJ_0001000301"/>
</dbReference>
<comment type="catalytic activity">
    <reaction evidence="16">
        <text>L-threonyl-[protein] + ATP = O-phospho-L-threonyl-[protein] + ADP + H(+)</text>
        <dbReference type="Rhea" id="RHEA:46608"/>
        <dbReference type="Rhea" id="RHEA-COMP:11060"/>
        <dbReference type="Rhea" id="RHEA-COMP:11605"/>
        <dbReference type="ChEBI" id="CHEBI:15378"/>
        <dbReference type="ChEBI" id="CHEBI:30013"/>
        <dbReference type="ChEBI" id="CHEBI:30616"/>
        <dbReference type="ChEBI" id="CHEBI:61977"/>
        <dbReference type="ChEBI" id="CHEBI:456216"/>
        <dbReference type="EC" id="2.7.11.1"/>
    </reaction>
</comment>
<proteinExistence type="inferred from homology"/>
<dbReference type="GO" id="GO:0005737">
    <property type="term" value="C:cytoplasm"/>
    <property type="evidence" value="ECO:0007669"/>
    <property type="project" value="UniProtKB-SubCell"/>
</dbReference>
<dbReference type="SMART" id="SM00090">
    <property type="entry name" value="RIO"/>
    <property type="match status" value="1"/>
</dbReference>
<dbReference type="EC" id="2.7.11.1" evidence="4"/>
<evidence type="ECO:0000256" key="3">
    <source>
        <dbReference type="ARBA" id="ARBA00009196"/>
    </source>
</evidence>
<dbReference type="GO" id="GO:0046872">
    <property type="term" value="F:metal ion binding"/>
    <property type="evidence" value="ECO:0007669"/>
    <property type="project" value="UniProtKB-KW"/>
</dbReference>
<keyword evidence="14 19" id="KW-0067">ATP-binding</keyword>
<evidence type="ECO:0000256" key="10">
    <source>
        <dbReference type="ARBA" id="ARBA00022723"/>
    </source>
</evidence>
<dbReference type="SUPFAM" id="SSF56112">
    <property type="entry name" value="Protein kinase-like (PK-like)"/>
    <property type="match status" value="1"/>
</dbReference>
<evidence type="ECO:0000259" key="22">
    <source>
        <dbReference type="SMART" id="SM00090"/>
    </source>
</evidence>
<sequence length="486" mass="56545">MRHHEGANPRTCAFYLRTIAMWEDLDDLLDEYADFSLGNDNTSELTKFMCQKYENKVDFSVKKSNQNRDKADRATTDHALDKRTVFIIFKMIHQGDFDKINGCISTGKEANVYHAISSNGDLALKLHMTSKLSFKARNKYVQGDFRMRHGYSTCSSWKLVSKWAEKEYRNLIRIEKAGSIPSPRPLKLKGVLVLMTLIGKNGLPAPKLKDVANEKNWLEFGPDPDWPLLYRQVLENVRTLFQKCRLVHGDLSEYNLLYMDGRAWMIDVSQAVEHECDQALELLREDCYNVNHFFRRQGVSTLTLREFFEWVVDPTLPQEENESKPFLDVIMKHAEERGFNETLNVEDDAFRRVYVPRRLEDVRRYVRDLKRLKTGIIKPEDLYYTAVTGVKSGLPYFTISPQNDNHQEEEAEQDEESNHSDENEEEDENKRGGEKRTSGFLSSRRPKNEDPESKKARKKAVQVAKAEKRREKIPKHVKKRAAKGKL</sequence>
<feature type="binding site" evidence="20">
    <location>
        <position position="267"/>
    </location>
    <ligand>
        <name>Mg(2+)</name>
        <dbReference type="ChEBI" id="CHEBI:18420"/>
    </ligand>
</feature>
<organism evidence="25">
    <name type="scientific">Rodentolepis nana</name>
    <name type="common">Dwarf tapeworm</name>
    <name type="synonym">Hymenolepis nana</name>
    <dbReference type="NCBI Taxonomy" id="102285"/>
    <lineage>
        <taxon>Eukaryota</taxon>
        <taxon>Metazoa</taxon>
        <taxon>Spiralia</taxon>
        <taxon>Lophotrochozoa</taxon>
        <taxon>Platyhelminthes</taxon>
        <taxon>Cestoda</taxon>
        <taxon>Eucestoda</taxon>
        <taxon>Cyclophyllidea</taxon>
        <taxon>Hymenolepididae</taxon>
        <taxon>Rodentolepis</taxon>
    </lineage>
</organism>
<comment type="cofactor">
    <cofactor evidence="1 20">
        <name>Mg(2+)</name>
        <dbReference type="ChEBI" id="CHEBI:18420"/>
    </cofactor>
</comment>
<dbReference type="GO" id="GO:0042254">
    <property type="term" value="P:ribosome biogenesis"/>
    <property type="evidence" value="ECO:0007669"/>
    <property type="project" value="UniProtKB-KW"/>
</dbReference>
<reference evidence="25" key="1">
    <citation type="submission" date="2017-02" db="UniProtKB">
        <authorList>
            <consortium name="WormBaseParasite"/>
        </authorList>
    </citation>
    <scope>IDENTIFICATION</scope>
</reference>
<dbReference type="Gene3D" id="1.10.510.10">
    <property type="entry name" value="Transferase(Phosphotransferase) domain 1"/>
    <property type="match status" value="1"/>
</dbReference>
<gene>
    <name evidence="23" type="ORF">HNAJ_LOCUS9998</name>
</gene>
<name>A0A0R3TR14_RODNA</name>
<evidence type="ECO:0000256" key="16">
    <source>
        <dbReference type="ARBA" id="ARBA00047899"/>
    </source>
</evidence>
<evidence type="ECO:0000256" key="13">
    <source>
        <dbReference type="ARBA" id="ARBA00022801"/>
    </source>
</evidence>
<evidence type="ECO:0000256" key="5">
    <source>
        <dbReference type="ARBA" id="ARBA00016038"/>
    </source>
</evidence>
<protein>
    <recommendedName>
        <fullName evidence="5">Serine/threonine-protein kinase RIO1</fullName>
        <ecNumber evidence="4">2.7.11.1</ecNumber>
    </recommendedName>
</protein>
<feature type="binding site" evidence="19">
    <location>
        <position position="198"/>
    </location>
    <ligand>
        <name>ATP</name>
        <dbReference type="ChEBI" id="CHEBI:30616"/>
    </ligand>
</feature>
<evidence type="ECO:0000256" key="4">
    <source>
        <dbReference type="ARBA" id="ARBA00012513"/>
    </source>
</evidence>
<dbReference type="Proteomes" id="UP000278807">
    <property type="component" value="Unassembled WGS sequence"/>
</dbReference>
<dbReference type="PANTHER" id="PTHR45723">
    <property type="entry name" value="SERINE/THREONINE-PROTEIN KINASE RIO1"/>
    <property type="match status" value="1"/>
</dbReference>
<reference evidence="23 24" key="2">
    <citation type="submission" date="2018-11" db="EMBL/GenBank/DDBJ databases">
        <authorList>
            <consortium name="Pathogen Informatics"/>
        </authorList>
    </citation>
    <scope>NUCLEOTIDE SEQUENCE [LARGE SCALE GENOMIC DNA]</scope>
</reference>
<keyword evidence="10" id="KW-0479">Metal-binding</keyword>
<comment type="similarity">
    <text evidence="3">Belongs to the protein kinase superfamily. RIO-type Ser/Thr kinase family.</text>
</comment>
<dbReference type="InterPro" id="IPR011009">
    <property type="entry name" value="Kinase-like_dom_sf"/>
</dbReference>
<evidence type="ECO:0000256" key="8">
    <source>
        <dbReference type="ARBA" id="ARBA00022527"/>
    </source>
</evidence>
<dbReference type="InterPro" id="IPR051272">
    <property type="entry name" value="RIO-type_Ser/Thr_kinase"/>
</dbReference>
<evidence type="ECO:0000313" key="25">
    <source>
        <dbReference type="WBParaSite" id="HNAJ_0001000301-mRNA-1"/>
    </source>
</evidence>
<keyword evidence="15" id="KW-0460">Magnesium</keyword>
<evidence type="ECO:0000256" key="11">
    <source>
        <dbReference type="ARBA" id="ARBA00022741"/>
    </source>
</evidence>
<feature type="domain" description="RIO kinase" evidence="22">
    <location>
        <begin position="69"/>
        <end position="313"/>
    </location>
</feature>
<keyword evidence="11 19" id="KW-0547">Nucleotide-binding</keyword>
<feature type="compositionally biased region" description="Basic and acidic residues" evidence="21">
    <location>
        <begin position="428"/>
        <end position="437"/>
    </location>
</feature>
<keyword evidence="7" id="KW-0690">Ribosome biogenesis</keyword>
<feature type="binding site" evidence="19">
    <location>
        <position position="196"/>
    </location>
    <ligand>
        <name>ATP</name>
        <dbReference type="ChEBI" id="CHEBI:30616"/>
    </ligand>
</feature>
<feature type="binding site" evidence="19">
    <location>
        <position position="125"/>
    </location>
    <ligand>
        <name>ATP</name>
        <dbReference type="ChEBI" id="CHEBI:30616"/>
    </ligand>
</feature>
<evidence type="ECO:0000256" key="19">
    <source>
        <dbReference type="PIRSR" id="PIRSR038147-2"/>
    </source>
</evidence>
<evidence type="ECO:0000256" key="15">
    <source>
        <dbReference type="ARBA" id="ARBA00022842"/>
    </source>
</evidence>
<keyword evidence="12" id="KW-0418">Kinase</keyword>
<feature type="region of interest" description="Disordered" evidence="21">
    <location>
        <begin position="398"/>
        <end position="486"/>
    </location>
</feature>
<evidence type="ECO:0000313" key="24">
    <source>
        <dbReference type="Proteomes" id="UP000278807"/>
    </source>
</evidence>
<evidence type="ECO:0000256" key="9">
    <source>
        <dbReference type="ARBA" id="ARBA00022679"/>
    </source>
</evidence>
<evidence type="ECO:0000256" key="14">
    <source>
        <dbReference type="ARBA" id="ARBA00022840"/>
    </source>
</evidence>
<dbReference type="GO" id="GO:0016787">
    <property type="term" value="F:hydrolase activity"/>
    <property type="evidence" value="ECO:0007669"/>
    <property type="project" value="UniProtKB-KW"/>
</dbReference>
<dbReference type="InterPro" id="IPR017407">
    <property type="entry name" value="Ser/Thr_kinase_Rio1"/>
</dbReference>
<keyword evidence="13" id="KW-0378">Hydrolase</keyword>
<evidence type="ECO:0000256" key="12">
    <source>
        <dbReference type="ARBA" id="ARBA00022777"/>
    </source>
</evidence>
<evidence type="ECO:0000313" key="23">
    <source>
        <dbReference type="EMBL" id="VDO06933.1"/>
    </source>
</evidence>
<dbReference type="InterPro" id="IPR018935">
    <property type="entry name" value="RIO_kinase_CS"/>
</dbReference>